<accession>A0A5N5TJ99</accession>
<evidence type="ECO:0000259" key="4">
    <source>
        <dbReference type="PROSITE" id="PS50222"/>
    </source>
</evidence>
<dbReference type="GO" id="GO:0042554">
    <property type="term" value="P:superoxide anion generation"/>
    <property type="evidence" value="ECO:0007669"/>
    <property type="project" value="TreeGrafter"/>
</dbReference>
<dbReference type="Proteomes" id="UP000326759">
    <property type="component" value="Unassembled WGS sequence"/>
</dbReference>
<dbReference type="GO" id="GO:0006952">
    <property type="term" value="P:defense response"/>
    <property type="evidence" value="ECO:0007669"/>
    <property type="project" value="TreeGrafter"/>
</dbReference>
<evidence type="ECO:0000256" key="2">
    <source>
        <dbReference type="ARBA" id="ARBA00023002"/>
    </source>
</evidence>
<dbReference type="GO" id="GO:0005509">
    <property type="term" value="F:calcium ion binding"/>
    <property type="evidence" value="ECO:0007669"/>
    <property type="project" value="InterPro"/>
</dbReference>
<dbReference type="AlphaFoldDB" id="A0A5N5TJ99"/>
<dbReference type="SMART" id="SM00054">
    <property type="entry name" value="EFh"/>
    <property type="match status" value="2"/>
</dbReference>
<evidence type="ECO:0000313" key="6">
    <source>
        <dbReference type="Proteomes" id="UP000326759"/>
    </source>
</evidence>
<dbReference type="InterPro" id="IPR011992">
    <property type="entry name" value="EF-hand-dom_pair"/>
</dbReference>
<feature type="transmembrane region" description="Helical" evidence="3">
    <location>
        <begin position="541"/>
        <end position="565"/>
    </location>
</feature>
<evidence type="ECO:0000256" key="1">
    <source>
        <dbReference type="ARBA" id="ARBA00022837"/>
    </source>
</evidence>
<dbReference type="SUPFAM" id="SSF52343">
    <property type="entry name" value="Ferredoxin reductase-like, C-terminal NADP-linked domain"/>
    <property type="match status" value="1"/>
</dbReference>
<dbReference type="PROSITE" id="PS00018">
    <property type="entry name" value="EF_HAND_1"/>
    <property type="match status" value="2"/>
</dbReference>
<dbReference type="Pfam" id="PF08030">
    <property type="entry name" value="NAD_binding_6"/>
    <property type="match status" value="1"/>
</dbReference>
<name>A0A5N5TJ99_9CRUS</name>
<dbReference type="InterPro" id="IPR013121">
    <property type="entry name" value="Fe_red_NAD-bd_6"/>
</dbReference>
<dbReference type="Gene3D" id="3.40.50.80">
    <property type="entry name" value="Nucleotide-binding domain of ferredoxin-NADP reductase (FNR) module"/>
    <property type="match status" value="1"/>
</dbReference>
<dbReference type="InterPro" id="IPR002048">
    <property type="entry name" value="EF_hand_dom"/>
</dbReference>
<keyword evidence="3" id="KW-0812">Transmembrane</keyword>
<feature type="transmembrane region" description="Helical" evidence="3">
    <location>
        <begin position="462"/>
        <end position="484"/>
    </location>
</feature>
<feature type="transmembrane region" description="Helical" evidence="3">
    <location>
        <begin position="62"/>
        <end position="86"/>
    </location>
</feature>
<dbReference type="GO" id="GO:0043020">
    <property type="term" value="C:NADPH oxidase complex"/>
    <property type="evidence" value="ECO:0007669"/>
    <property type="project" value="TreeGrafter"/>
</dbReference>
<dbReference type="EMBL" id="SEYY01001125">
    <property type="protein sequence ID" value="KAB7505720.1"/>
    <property type="molecule type" value="Genomic_DNA"/>
</dbReference>
<keyword evidence="1" id="KW-0106">Calcium</keyword>
<keyword evidence="6" id="KW-1185">Reference proteome</keyword>
<keyword evidence="2" id="KW-0560">Oxidoreductase</keyword>
<dbReference type="PANTHER" id="PTHR11972:SF208">
    <property type="entry name" value="DUAL OXIDASE-LIKE PROTEIN"/>
    <property type="match status" value="1"/>
</dbReference>
<evidence type="ECO:0000256" key="3">
    <source>
        <dbReference type="SAM" id="Phobius"/>
    </source>
</evidence>
<protein>
    <submittedName>
        <fullName evidence="5">Respiratory burst oxidase-like protein A</fullName>
    </submittedName>
</protein>
<dbReference type="SUPFAM" id="SSF47473">
    <property type="entry name" value="EF-hand"/>
    <property type="match status" value="1"/>
</dbReference>
<dbReference type="InterPro" id="IPR039261">
    <property type="entry name" value="FNR_nucleotide-bd"/>
</dbReference>
<keyword evidence="3" id="KW-0472">Membrane</keyword>
<reference evidence="5 6" key="1">
    <citation type="journal article" date="2019" name="PLoS Biol.">
        <title>Sex chromosomes control vertical transmission of feminizing Wolbachia symbionts in an isopod.</title>
        <authorList>
            <person name="Becking T."/>
            <person name="Chebbi M.A."/>
            <person name="Giraud I."/>
            <person name="Moumen B."/>
            <person name="Laverre T."/>
            <person name="Caubet Y."/>
            <person name="Peccoud J."/>
            <person name="Gilbert C."/>
            <person name="Cordaux R."/>
        </authorList>
    </citation>
    <scope>NUCLEOTIDE SEQUENCE [LARGE SCALE GENOMIC DNA]</scope>
    <source>
        <strain evidence="5">ANa2</strain>
        <tissue evidence="5">Whole body excluding digestive tract and cuticle</tissue>
    </source>
</reference>
<dbReference type="GO" id="GO:0016175">
    <property type="term" value="F:superoxide-generating NAD(P)H oxidase activity"/>
    <property type="evidence" value="ECO:0007669"/>
    <property type="project" value="TreeGrafter"/>
</dbReference>
<evidence type="ECO:0000313" key="5">
    <source>
        <dbReference type="EMBL" id="KAB7505720.1"/>
    </source>
</evidence>
<comment type="caution">
    <text evidence="5">The sequence shown here is derived from an EMBL/GenBank/DDBJ whole genome shotgun (WGS) entry which is preliminary data.</text>
</comment>
<dbReference type="PANTHER" id="PTHR11972">
    <property type="entry name" value="NADPH OXIDASE"/>
    <property type="match status" value="1"/>
</dbReference>
<organism evidence="5 6">
    <name type="scientific">Armadillidium nasatum</name>
    <dbReference type="NCBI Taxonomy" id="96803"/>
    <lineage>
        <taxon>Eukaryota</taxon>
        <taxon>Metazoa</taxon>
        <taxon>Ecdysozoa</taxon>
        <taxon>Arthropoda</taxon>
        <taxon>Crustacea</taxon>
        <taxon>Multicrustacea</taxon>
        <taxon>Malacostraca</taxon>
        <taxon>Eumalacostraca</taxon>
        <taxon>Peracarida</taxon>
        <taxon>Isopoda</taxon>
        <taxon>Oniscidea</taxon>
        <taxon>Crinocheta</taxon>
        <taxon>Armadillidiidae</taxon>
        <taxon>Armadillidium</taxon>
    </lineage>
</organism>
<dbReference type="InterPro" id="IPR018247">
    <property type="entry name" value="EF_Hand_1_Ca_BS"/>
</dbReference>
<keyword evidence="3" id="KW-1133">Transmembrane helix</keyword>
<sequence length="806" mass="93399">MPKGSCVSKLTNEKPCRVFSPTNSSFGPETTCRYLPQLNDTELEKCTRPQTYDYFSGSVTSYILTFLFTGIVITGIYIGVNFWVFLKEKKKKKFLLKTIKLKKGEFKCKERVSFLEKRVVIITFEPSSVQILVKSNIGKVLRVIELSHLESITLFTTENLDRIVIRAENHYDLYLLFSNNLYAHQLTEKLTEFCHEVEKTIFEYEKTVTEINSNIITFKDRQEQLKEVLDSVLNLNTTQKMKSKKMTSKNSNISKIQLTKYELANALGMTPDNNFFKQFFYLMDKDQNGFVTFQEFLSVMTMFTSGTEEEKAFLFFNIYDLDHSGFLTVNDFKIFIESTASQDLQGQNTSQIVESMLSLVNLRPGEKMSFDKFFEIFKSNKMFKLCVPSLMNRKSLGPQNSRFSLYGDLPEITITDEELEAKDEADDKTDRDIGGESNGKHLSYFHELFCRFSNHVRSHEKVFFWGCLYTIVMILIFAERAYYYSVEREHVGLRRIAGYGVTVTRGAASAMMFTYSSLLVTMCRNIFSTLRTHVLPKFQYWCWETVTGLTGIFLTIHVAVIYVFASEARRHLYKAFWWTHSTHPLFFFLMILHGSGQLVQPHFFHFFFLGPCFSSVFDKMVLYQERIIKINVLGAKHLPSSGGIGVTPFASILKDIAFKSKQPISSFKCKKVIFLWVTRSQKQFEWMTDILRQVEEADNKNLIQIHIFITQFKSKYDFRTTMLFHAERHFQKLSGTSMFTGLRALTHFSRPNFAKVFQAIKEKYKTAPIVAVFTCGSLALSASVDSGCREVNKGNDPVFKHYYENF</sequence>
<dbReference type="OrthoDB" id="6376894at2759"/>
<feature type="domain" description="EF-hand" evidence="4">
    <location>
        <begin position="307"/>
        <end position="342"/>
    </location>
</feature>
<dbReference type="InterPro" id="IPR050369">
    <property type="entry name" value="RBOH/FRE"/>
</dbReference>
<dbReference type="Gene3D" id="1.10.238.10">
    <property type="entry name" value="EF-hand"/>
    <property type="match status" value="1"/>
</dbReference>
<feature type="transmembrane region" description="Helical" evidence="3">
    <location>
        <begin position="585"/>
        <end position="610"/>
    </location>
</feature>
<gene>
    <name evidence="5" type="primary">RBOHA</name>
    <name evidence="5" type="ORF">Anas_00010</name>
</gene>
<proteinExistence type="predicted"/>
<feature type="domain" description="EF-hand" evidence="4">
    <location>
        <begin position="271"/>
        <end position="306"/>
    </location>
</feature>
<dbReference type="CDD" id="cd00051">
    <property type="entry name" value="EFh"/>
    <property type="match status" value="1"/>
</dbReference>
<dbReference type="PROSITE" id="PS50222">
    <property type="entry name" value="EF_HAND_2"/>
    <property type="match status" value="2"/>
</dbReference>